<dbReference type="EMBL" id="CP002117">
    <property type="protein sequence ID" value="ADN36103.1"/>
    <property type="molecule type" value="Genomic_DNA"/>
</dbReference>
<dbReference type="eggNOG" id="arCOG06881">
    <property type="taxonomic scope" value="Archaea"/>
</dbReference>
<keyword evidence="2" id="KW-1185">Reference proteome</keyword>
<dbReference type="InterPro" id="IPR009097">
    <property type="entry name" value="Cyclic_Pdiesterase"/>
</dbReference>
<dbReference type="RefSeq" id="WP_013329280.1">
    <property type="nucleotide sequence ID" value="NC_014507.1"/>
</dbReference>
<reference evidence="1 2" key="1">
    <citation type="journal article" date="2010" name="Stand. Genomic Sci.">
        <title>Complete genome sequence of Methanoplanus petrolearius type strain (SEBR 4847).</title>
        <authorList>
            <person name="Brambilla E."/>
            <person name="Djao O.D."/>
            <person name="Daligault H."/>
            <person name="Lapidus A."/>
            <person name="Lucas S."/>
            <person name="Hammon N."/>
            <person name="Nolan M."/>
            <person name="Tice H."/>
            <person name="Cheng J.F."/>
            <person name="Han C."/>
            <person name="Tapia R."/>
            <person name="Goodwin L."/>
            <person name="Pitluck S."/>
            <person name="Liolios K."/>
            <person name="Ivanova N."/>
            <person name="Mavromatis K."/>
            <person name="Mikhailova N."/>
            <person name="Pati A."/>
            <person name="Chen A."/>
            <person name="Palaniappan K."/>
            <person name="Land M."/>
            <person name="Hauser L."/>
            <person name="Chang Y.J."/>
            <person name="Jeffries C.D."/>
            <person name="Rohde M."/>
            <person name="Spring S."/>
            <person name="Sikorski J."/>
            <person name="Goker M."/>
            <person name="Woyke T."/>
            <person name="Bristow J."/>
            <person name="Eisen J.A."/>
            <person name="Markowitz V."/>
            <person name="Hugenholtz P."/>
            <person name="Kyrpides N.C."/>
            <person name="Klenk H.P."/>
        </authorList>
    </citation>
    <scope>NUCLEOTIDE SEQUENCE [LARGE SCALE GENOMIC DNA]</scope>
    <source>
        <strain evidence="2">DSM 11571 / OCM 486 / SEBR 4847</strain>
    </source>
</reference>
<dbReference type="Gene3D" id="3.90.1140.10">
    <property type="entry name" value="Cyclic phosphodiesterase"/>
    <property type="match status" value="1"/>
</dbReference>
<evidence type="ECO:0000313" key="1">
    <source>
        <dbReference type="EMBL" id="ADN36103.1"/>
    </source>
</evidence>
<dbReference type="HOGENOM" id="CLU_1149824_0_0_2"/>
<dbReference type="AlphaFoldDB" id="E1RET2"/>
<evidence type="ECO:0000313" key="2">
    <source>
        <dbReference type="Proteomes" id="UP000006565"/>
    </source>
</evidence>
<accession>E1RET2</accession>
<dbReference type="Proteomes" id="UP000006565">
    <property type="component" value="Chromosome"/>
</dbReference>
<dbReference type="OrthoDB" id="105788at2157"/>
<gene>
    <name evidence="1" type="ordered locus">Mpet_1343</name>
</gene>
<name>E1RET2_METP4</name>
<organism evidence="1 2">
    <name type="scientific">Methanolacinia petrolearia (strain DSM 11571 / OCM 486 / SEBR 4847)</name>
    <name type="common">Methanoplanus petrolearius</name>
    <dbReference type="NCBI Taxonomy" id="679926"/>
    <lineage>
        <taxon>Archaea</taxon>
        <taxon>Methanobacteriati</taxon>
        <taxon>Methanobacteriota</taxon>
        <taxon>Stenosarchaea group</taxon>
        <taxon>Methanomicrobia</taxon>
        <taxon>Methanomicrobiales</taxon>
        <taxon>Methanomicrobiaceae</taxon>
        <taxon>Methanolacinia</taxon>
    </lineage>
</organism>
<dbReference type="SUPFAM" id="SSF55144">
    <property type="entry name" value="LigT-like"/>
    <property type="match status" value="1"/>
</dbReference>
<dbReference type="GeneID" id="25394992"/>
<dbReference type="STRING" id="679926.Mpet_1343"/>
<dbReference type="KEGG" id="mpi:Mpet_1343"/>
<sequence length="207" mass="22345">MISEYCAVDIALIPEREGLNFFIGLNRRLIEKTGDDSIHLGDSACLPHISLSMGRVRVSCIEGIKERLSEAVSGYLPYNAVYKGYAVVAGSDGDSVSGMDIVRDDAIAGLQEIVAGILGEFSSKGMTPECFSGDPSVITDFSLDYSENYLARQTGDSFSPHITIGNGDIRKIKRIQPPVNFSCDKIAICRLGNHCTCAEFLGIIKGI</sequence>
<protein>
    <submittedName>
        <fullName evidence="1">Uncharacterized protein</fullName>
    </submittedName>
</protein>
<proteinExistence type="predicted"/>